<gene>
    <name evidence="1" type="ORF">MM171A01677_0007</name>
</gene>
<dbReference type="AlphaFoldDB" id="A0A6M3M0S8"/>
<dbReference type="EMBL" id="MT143597">
    <property type="protein sequence ID" value="QJA98645.1"/>
    <property type="molecule type" value="Genomic_DNA"/>
</dbReference>
<name>A0A6M3M0S8_9ZZZZ</name>
<reference evidence="1" key="1">
    <citation type="submission" date="2020-03" db="EMBL/GenBank/DDBJ databases">
        <title>The deep terrestrial virosphere.</title>
        <authorList>
            <person name="Holmfeldt K."/>
            <person name="Nilsson E."/>
            <person name="Simone D."/>
            <person name="Lopez-Fernandez M."/>
            <person name="Wu X."/>
            <person name="de Brujin I."/>
            <person name="Lundin D."/>
            <person name="Andersson A."/>
            <person name="Bertilsson S."/>
            <person name="Dopson M."/>
        </authorList>
    </citation>
    <scope>NUCLEOTIDE SEQUENCE</scope>
    <source>
        <strain evidence="1">MM171A01677</strain>
    </source>
</reference>
<sequence length="175" mass="20513">MKKREYRAKKGSRLSNKRAKIYGSELDRIGKNYGGVTPKLVVKEARLKASPLHDYFLWDNNKAAKLHREQQARILIDSIVVEIVEVGSGEMGQIRAFHNVKVIVSKEGEEEKRERRYISIEQVTEEPDYHQQIIDEALRELKGWRQRYKQYKELTYIVEALDAVLEEKREVKKAA</sequence>
<protein>
    <submittedName>
        <fullName evidence="1">Uncharacterized protein</fullName>
    </submittedName>
</protein>
<proteinExistence type="predicted"/>
<accession>A0A6M3M0S8</accession>
<organism evidence="1">
    <name type="scientific">viral metagenome</name>
    <dbReference type="NCBI Taxonomy" id="1070528"/>
    <lineage>
        <taxon>unclassified sequences</taxon>
        <taxon>metagenomes</taxon>
        <taxon>organismal metagenomes</taxon>
    </lineage>
</organism>
<evidence type="ECO:0000313" key="1">
    <source>
        <dbReference type="EMBL" id="QJA98645.1"/>
    </source>
</evidence>